<dbReference type="RefSeq" id="WP_136931364.1">
    <property type="nucleotide sequence ID" value="NZ_SSMQ01000025.1"/>
</dbReference>
<name>A0A4U1J8Y2_9BACT</name>
<feature type="transmembrane region" description="Helical" evidence="2">
    <location>
        <begin position="270"/>
        <end position="292"/>
    </location>
</feature>
<dbReference type="Proteomes" id="UP000309215">
    <property type="component" value="Unassembled WGS sequence"/>
</dbReference>
<feature type="transmembrane region" description="Helical" evidence="2">
    <location>
        <begin position="89"/>
        <end position="111"/>
    </location>
</feature>
<evidence type="ECO:0000313" key="3">
    <source>
        <dbReference type="EMBL" id="TKD04395.1"/>
    </source>
</evidence>
<feature type="transmembrane region" description="Helical" evidence="2">
    <location>
        <begin position="164"/>
        <end position="186"/>
    </location>
</feature>
<evidence type="ECO:0000313" key="4">
    <source>
        <dbReference type="Proteomes" id="UP000309215"/>
    </source>
</evidence>
<keyword evidence="2" id="KW-0812">Transmembrane</keyword>
<feature type="transmembrane region" description="Helical" evidence="2">
    <location>
        <begin position="123"/>
        <end position="152"/>
    </location>
</feature>
<feature type="transmembrane region" description="Helical" evidence="2">
    <location>
        <begin position="239"/>
        <end position="258"/>
    </location>
</feature>
<organism evidence="3 4">
    <name type="scientific">Polyangium fumosum</name>
    <dbReference type="NCBI Taxonomy" id="889272"/>
    <lineage>
        <taxon>Bacteria</taxon>
        <taxon>Pseudomonadati</taxon>
        <taxon>Myxococcota</taxon>
        <taxon>Polyangia</taxon>
        <taxon>Polyangiales</taxon>
        <taxon>Polyangiaceae</taxon>
        <taxon>Polyangium</taxon>
    </lineage>
</organism>
<feature type="transmembrane region" description="Helical" evidence="2">
    <location>
        <begin position="339"/>
        <end position="358"/>
    </location>
</feature>
<feature type="region of interest" description="Disordered" evidence="1">
    <location>
        <begin position="559"/>
        <end position="582"/>
    </location>
</feature>
<dbReference type="OrthoDB" id="5483534at2"/>
<feature type="transmembrane region" description="Helical" evidence="2">
    <location>
        <begin position="56"/>
        <end position="77"/>
    </location>
</feature>
<comment type="caution">
    <text evidence="3">The sequence shown here is derived from an EMBL/GenBank/DDBJ whole genome shotgun (WGS) entry which is preliminary data.</text>
</comment>
<keyword evidence="4" id="KW-1185">Reference proteome</keyword>
<keyword evidence="2" id="KW-0472">Membrane</keyword>
<gene>
    <name evidence="3" type="ORF">E8A74_23855</name>
</gene>
<dbReference type="AlphaFoldDB" id="A0A4U1J8Y2"/>
<evidence type="ECO:0000256" key="2">
    <source>
        <dbReference type="SAM" id="Phobius"/>
    </source>
</evidence>
<reference evidence="3 4" key="1">
    <citation type="submission" date="2019-04" db="EMBL/GenBank/DDBJ databases">
        <authorList>
            <person name="Li Y."/>
            <person name="Wang J."/>
        </authorList>
    </citation>
    <scope>NUCLEOTIDE SEQUENCE [LARGE SCALE GENOMIC DNA]</scope>
    <source>
        <strain evidence="3 4">DSM 14668</strain>
    </source>
</reference>
<feature type="region of interest" description="Disordered" evidence="1">
    <location>
        <begin position="1"/>
        <end position="46"/>
    </location>
</feature>
<protein>
    <submittedName>
        <fullName evidence="3">Uncharacterized protein</fullName>
    </submittedName>
</protein>
<feature type="transmembrane region" description="Helical" evidence="2">
    <location>
        <begin position="304"/>
        <end position="327"/>
    </location>
</feature>
<accession>A0A4U1J8Y2</accession>
<feature type="compositionally biased region" description="Low complexity" evidence="1">
    <location>
        <begin position="570"/>
        <end position="582"/>
    </location>
</feature>
<dbReference type="EMBL" id="SSMQ01000025">
    <property type="protein sequence ID" value="TKD04395.1"/>
    <property type="molecule type" value="Genomic_DNA"/>
</dbReference>
<feature type="region of interest" description="Disordered" evidence="1">
    <location>
        <begin position="475"/>
        <end position="504"/>
    </location>
</feature>
<sequence>MTDPAPPAESSVSPPTLRHVPGKSADTARSLAAPPPRIVEGSTPARPTEARSAVRGALLVAVLVIVAYAGALLFFRYVAPNRPQYVAEIGAGLAIGIVVFFLHTLVGGSVAESMQIGEERFRALLGFLALIAPSFVRWILFACLGGMLVVAYQDLGEWSQSSIARLRVLGACVMPVILAVCSAMLVERRFARGDFRLKVGYGAGTAMRDRIELREKVERMWAYENELMRESVQRMARHATILGFIASAILIACGVILLRYARTENELRHLVALSVGAACTVSFTLNLGQILFRSASNDSTARMMAFAARTLLIVSVATVFLGVALLSGPEEATNTDKGYLFQGYKGALIVGVAVALLGERVLRAVTDRAATILGVGTTAPIRGSDLGLIDGLNDDDVARLAEERIDSAHALAFMPTPRIFFNTTYSLQRICDWQDQALLIARVGRTNAQLLREQYLVRGAIAARQLAREIVGPSRSASSALRGPTESWSGEPISVPSEPQEDERDRLRALAKALGFTGINQAVLGLRCLVDDEEIERLEVFSRSVPVWKDAGTEHVRDEVPRVELPVNEGRPPVGRPSPRGE</sequence>
<proteinExistence type="predicted"/>
<keyword evidence="2" id="KW-1133">Transmembrane helix</keyword>
<evidence type="ECO:0000256" key="1">
    <source>
        <dbReference type="SAM" id="MobiDB-lite"/>
    </source>
</evidence>